<reference evidence="4" key="1">
    <citation type="submission" date="2023-04" db="EMBL/GenBank/DDBJ databases">
        <title>Phytophthora lilii NBRC 32176.</title>
        <authorList>
            <person name="Ichikawa N."/>
            <person name="Sato H."/>
            <person name="Tonouchi N."/>
        </authorList>
    </citation>
    <scope>NUCLEOTIDE SEQUENCE</scope>
    <source>
        <strain evidence="4">NBRC 32176</strain>
    </source>
</reference>
<sequence length="2391" mass="270007">MLVTQLQADDCVRVWAPNVSSGNHPSQTCSNTSGPDNEKADGSIRPGKVTHSYGNAHYDIAFVDGQLPADEKYVIRNRLTPVAEGTMYDGIITSVYLPATVSETSHLAFKYDMRLQNGEIVRKLGRSDLRVRQECFPPDMAFIGAIFCPSLQTLNRSGGQLSESAKYVDIKLQQLRWGSKQVVKVYVMLPAPLKAIQVRSATTNKLLEAELMERNEDQPRFLGQYHGFVKGKTLEKDEKEKLEVVYTASCKRQAYNAHSAGMMPFEKNNCFYLIIAPPLLVRVHGRAIIKASSPSELLFRALASIILGNNPGRAVAIFQRLLRAKCNSSPQPEKKVRTVVIESVSVEFGSSPQLNVVLDFMSEKLQAASRPAQPDLNGVSLSGAIIDIKFLISVPYADKGSLNDAVGNAYDEATTIAKQLKSVKKLSMDSTPALQGSDSAGSLDVEAMSWSFEDSTTMTKPERFMLVEFTDGSESFDTEPIVSLECEPLEDIRVRAHDSSGNVHDLHFPIHNVVAEAKVRRELSPFIKATVLPKPLSTDTSSPHYRLQFQKGTLKHKKHDAVLNVPPEDIKYDVLSVRVLEASKMTLKGNMGAGDIYVKVLLVSSDFNPGERTTVTPFGLKVSSTGEILQDTSNQENSGKQEKTDHDKQYSQNYWKTNCFTLRRNKADMTWGSKDECPSVEFKYPDIDIDRVSEVRLVLWDKKTASSKIGVVTISLKEINEFCRVPASDSKLVATRKFSIHRDELGRKVVGKISLKIARIQDYDVGAEVYARQLEENVDFWTICPKELLRKALNPHENVKEHKLARSFLALGPPVSGGGKVLLKNTDTVDMELLLQKITKVQLIFDSMNTLSSKQLSIYSMDSSPQSESANGIGADITSMALDQLRLSLQHTKSFVREAAQEMGLGHLVEASRLPWSSDPGIGEQNNQLQNDVVVVEANVVTCTSRVRHTVLKLYELYKTHFIPKLDDLYELDAKEDRVDLAAGEKLLSFFDKEVEELEVEDQRVCHRVHQRIRLAKMTRVLDMIMRATLRVKVMDENRNDVDMYLGTACIPLVDLLDQQPQDSMYKLLYMPPTNLRGVRRSIDTDNKGRGFVQLRLHLKFSESSFIEEAITVYKTWKDKYILQHETARRRIHQAVIPVQRRRWTTIKGYLDELTKQADTKLHWERTPALLSLVWDIFVLQESSPSHKKNKPMDADEKEYAQSIAKMADKYREIVMKVHKRWVNLQPKLDELMTIQAAALIDAQRTPQLLDDIKHEVEGLDVGLSTAWRQVKQKWQLLLDALEGLVNMQDRKLNLTLAPQLLKSVEKRCSKGLSVRHAEAVSNIQSRWMAITQPNGPLSELRLMEKKGLHWRRTHELLLLLDEQCEGFADVDAKALDTVQNSWEQVQHWLHEIVQMQAQHSIDCEQTPFILEKMHLWRPARIERQSSLNKSEKMYSSSGSAPSSPKYKDEVGNRSRGLFHQSSNSRLSSDASFRSDSGVDDNGQLEGMAEWYAIEEAKYELERIPYHCITTAAEKKNWLAYSRDGKDSRLHITQEDMVFTPANVRIALEERGVIPKTSNFHPLADAKANAGAKDDAWVSPSLLNWKSGSQSIGLPISVKEEIEDLEAAVEKHRDQQDFTLPNPERVAELYEAVQSFGKTDLLWKVDHVVSRNRELAVPENYQLLLREMAMRQISTTEVENLVKSLAFTLQKEVLLAKGITVPLTANPTTLLQLMHRYQVKEVLLPQDTSTIQSLLQERGMDRKGDPVILRGIRIGTRSNATIDSALHGATLKGLNTGLGIIDTQIEILRKSLLFEALRKRNSLIRTFAGESHVLDDENERTEADMFAAAVENAEVDMSGDYLTLVERFQRLLVHESYTKRLAEYAAMDRCMRALLGKSRDEIVTKEEIAMELHSVNKKVIGANYRLPPEAFTEEELIEAANAGRIRTPSAEMLARCPQAKNAPRMAHYAAISYAASVYQEVTSFRSRVDTAINRLQDTFPFDEVSSLDGVSIPKERGRWTLSQSIADWLLGFDASKLSIKRKLSAAHRQRLEWASAAFTLRNRWLQSGLGWCDHRYGEGVGVKILLDRLLLFEAANKMDMVKTEMLLREVRDKCARLRDREREAQAKLEERFQLNLELLEKLVIHAERCTNNRKLHSEETPVLLYKLEQACVVPTGLNERHREAYHTVATHWLPQREHLAELVKMHREGTFSITRTPELLGKMKYHTEGKAGSEELNEDKVAASAQRVAPEFQASFRQRKLNEVRLGQRKEPSSLHLDVNSDDDFTNQSADDVSWKELSHSQRVVQPLSPHEKQTSWKVVNNAVSANAAFAAGASSEKMARIDIQPKLTSALPASPRRKLSLSDELKELLKTPAQWLLSSGPQDESIRPELYFPKEVVLDVTSASLSKPSS</sequence>
<dbReference type="InterPro" id="IPR000008">
    <property type="entry name" value="C2_dom"/>
</dbReference>
<feature type="compositionally biased region" description="Low complexity" evidence="2">
    <location>
        <begin position="1436"/>
        <end position="1445"/>
    </location>
</feature>
<keyword evidence="1" id="KW-0175">Coiled coil</keyword>
<feature type="compositionally biased region" description="Polar residues" evidence="2">
    <location>
        <begin position="626"/>
        <end position="638"/>
    </location>
</feature>
<comment type="caution">
    <text evidence="4">The sequence shown here is derived from an EMBL/GenBank/DDBJ whole genome shotgun (WGS) entry which is preliminary data.</text>
</comment>
<gene>
    <name evidence="4" type="ORF">Plil01_000268600</name>
</gene>
<keyword evidence="5" id="KW-1185">Reference proteome</keyword>
<dbReference type="Proteomes" id="UP001165083">
    <property type="component" value="Unassembled WGS sequence"/>
</dbReference>
<feature type="region of interest" description="Disordered" evidence="2">
    <location>
        <begin position="626"/>
        <end position="648"/>
    </location>
</feature>
<feature type="domain" description="C2" evidence="3">
    <location>
        <begin position="1026"/>
        <end position="1068"/>
    </location>
</feature>
<feature type="compositionally biased region" description="Polar residues" evidence="2">
    <location>
        <begin position="1460"/>
        <end position="1475"/>
    </location>
</feature>
<evidence type="ECO:0000313" key="4">
    <source>
        <dbReference type="EMBL" id="GMF12026.1"/>
    </source>
</evidence>
<feature type="compositionally biased region" description="Basic and acidic residues" evidence="2">
    <location>
        <begin position="639"/>
        <end position="648"/>
    </location>
</feature>
<proteinExistence type="predicted"/>
<dbReference type="OrthoDB" id="270970at2759"/>
<dbReference type="EMBL" id="BSXW01000096">
    <property type="protein sequence ID" value="GMF12026.1"/>
    <property type="molecule type" value="Genomic_DNA"/>
</dbReference>
<feature type="region of interest" description="Disordered" evidence="2">
    <location>
        <begin position="19"/>
        <end position="46"/>
    </location>
</feature>
<name>A0A9W6WPV7_9STRA</name>
<feature type="region of interest" description="Disordered" evidence="2">
    <location>
        <begin position="1428"/>
        <end position="1481"/>
    </location>
</feature>
<feature type="coiled-coil region" evidence="1">
    <location>
        <begin position="2080"/>
        <end position="2107"/>
    </location>
</feature>
<feature type="compositionally biased region" description="Polar residues" evidence="2">
    <location>
        <begin position="19"/>
        <end position="35"/>
    </location>
</feature>
<accession>A0A9W6WPV7</accession>
<dbReference type="Pfam" id="PF00168">
    <property type="entry name" value="C2"/>
    <property type="match status" value="1"/>
</dbReference>
<organism evidence="4 5">
    <name type="scientific">Phytophthora lilii</name>
    <dbReference type="NCBI Taxonomy" id="2077276"/>
    <lineage>
        <taxon>Eukaryota</taxon>
        <taxon>Sar</taxon>
        <taxon>Stramenopiles</taxon>
        <taxon>Oomycota</taxon>
        <taxon>Peronosporomycetes</taxon>
        <taxon>Peronosporales</taxon>
        <taxon>Peronosporaceae</taxon>
        <taxon>Phytophthora</taxon>
    </lineage>
</organism>
<evidence type="ECO:0000259" key="3">
    <source>
        <dbReference type="Pfam" id="PF00168"/>
    </source>
</evidence>
<protein>
    <submittedName>
        <fullName evidence="4">Unnamed protein product</fullName>
    </submittedName>
</protein>
<evidence type="ECO:0000256" key="2">
    <source>
        <dbReference type="SAM" id="MobiDB-lite"/>
    </source>
</evidence>
<evidence type="ECO:0000313" key="5">
    <source>
        <dbReference type="Proteomes" id="UP001165083"/>
    </source>
</evidence>
<evidence type="ECO:0000256" key="1">
    <source>
        <dbReference type="SAM" id="Coils"/>
    </source>
</evidence>